<organism evidence="1 2">
    <name type="scientific">Penicillium nalgiovense</name>
    <dbReference type="NCBI Taxonomy" id="60175"/>
    <lineage>
        <taxon>Eukaryota</taxon>
        <taxon>Fungi</taxon>
        <taxon>Dikarya</taxon>
        <taxon>Ascomycota</taxon>
        <taxon>Pezizomycotina</taxon>
        <taxon>Eurotiomycetes</taxon>
        <taxon>Eurotiomycetidae</taxon>
        <taxon>Eurotiales</taxon>
        <taxon>Aspergillaceae</taxon>
        <taxon>Penicillium</taxon>
    </lineage>
</organism>
<protein>
    <submittedName>
        <fullName evidence="1">Uncharacterized protein</fullName>
    </submittedName>
</protein>
<dbReference type="AlphaFoldDB" id="A0A9W4I023"/>
<dbReference type="OrthoDB" id="536881at2759"/>
<feature type="non-terminal residue" evidence="1">
    <location>
        <position position="1"/>
    </location>
</feature>
<name>A0A9W4I023_PENNA</name>
<dbReference type="Proteomes" id="UP001153461">
    <property type="component" value="Unassembled WGS sequence"/>
</dbReference>
<accession>A0A9W4I023</accession>
<evidence type="ECO:0000313" key="1">
    <source>
        <dbReference type="EMBL" id="CAG8181629.1"/>
    </source>
</evidence>
<gene>
    <name evidence="1" type="ORF">PNAL_LOCUS6948</name>
</gene>
<dbReference type="EMBL" id="CAJVNV010000386">
    <property type="protein sequence ID" value="CAG8181629.1"/>
    <property type="molecule type" value="Genomic_DNA"/>
</dbReference>
<evidence type="ECO:0000313" key="2">
    <source>
        <dbReference type="Proteomes" id="UP001153461"/>
    </source>
</evidence>
<reference evidence="1" key="1">
    <citation type="submission" date="2021-07" db="EMBL/GenBank/DDBJ databases">
        <authorList>
            <person name="Branca A.L. A."/>
        </authorList>
    </citation>
    <scope>NUCLEOTIDE SEQUENCE</scope>
</reference>
<comment type="caution">
    <text evidence="1">The sequence shown here is derived from an EMBL/GenBank/DDBJ whole genome shotgun (WGS) entry which is preliminary data.</text>
</comment>
<proteinExistence type="predicted"/>
<sequence length="76" mass="8167">VTVSLISVEAISTTLKGCLETLWPTDSSLDLAYFLSKLCVECGEPLSSTVEKKATPQTASTDAEIMGCILCGRRKR</sequence>